<dbReference type="PANTHER" id="PTHR43774">
    <property type="entry name" value="PEPTIDE METHIONINE SULFOXIDE REDUCTASE"/>
    <property type="match status" value="1"/>
</dbReference>
<evidence type="ECO:0000313" key="8">
    <source>
        <dbReference type="Proteomes" id="UP001595896"/>
    </source>
</evidence>
<dbReference type="InterPro" id="IPR002569">
    <property type="entry name" value="Met_Sox_Rdtase_MsrA_dom"/>
</dbReference>
<dbReference type="Pfam" id="PF01625">
    <property type="entry name" value="PMSR"/>
    <property type="match status" value="1"/>
</dbReference>
<dbReference type="Gene3D" id="3.30.1060.10">
    <property type="entry name" value="Peptide methionine sulphoxide reductase MsrA"/>
    <property type="match status" value="1"/>
</dbReference>
<dbReference type="EC" id="1.8.4.11" evidence="5"/>
<evidence type="ECO:0000256" key="2">
    <source>
        <dbReference type="ARBA" id="ARBA00023002"/>
    </source>
</evidence>
<sequence length="175" mass="20173">MSKNEFATFAGGCFWCMVRPFDEEPGIVSVVSGYTGGDTADPSYEEVKQGTSGHREAVQIEFEPAVFSYEKLLTIYWQQVDPTDDGGQFFDRGSQYRTAIFYHSDDQKAEAEASREQLEKHGPFQKPIVTEILPAQAFYPAEEEHQKFYKKNPEAYQQERIDSGRERFIQETWNK</sequence>
<dbReference type="InterPro" id="IPR036509">
    <property type="entry name" value="Met_Sox_Rdtase_MsrA_sf"/>
</dbReference>
<evidence type="ECO:0000256" key="1">
    <source>
        <dbReference type="ARBA" id="ARBA00005591"/>
    </source>
</evidence>
<protein>
    <recommendedName>
        <fullName evidence="5">Peptide methionine sulfoxide reductase MsrA</fullName>
        <shortName evidence="5">Protein-methionine-S-oxide reductase</shortName>
        <ecNumber evidence="5">1.8.4.11</ecNumber>
    </recommendedName>
    <alternativeName>
        <fullName evidence="5">Peptide-methionine (S)-S-oxide reductase</fullName>
        <shortName evidence="5">Peptide Met(O) reductase</shortName>
    </alternativeName>
</protein>
<comment type="catalytic activity">
    <reaction evidence="4 5">
        <text>[thioredoxin]-disulfide + L-methionine + H2O = L-methionine (S)-S-oxide + [thioredoxin]-dithiol</text>
        <dbReference type="Rhea" id="RHEA:19993"/>
        <dbReference type="Rhea" id="RHEA-COMP:10698"/>
        <dbReference type="Rhea" id="RHEA-COMP:10700"/>
        <dbReference type="ChEBI" id="CHEBI:15377"/>
        <dbReference type="ChEBI" id="CHEBI:29950"/>
        <dbReference type="ChEBI" id="CHEBI:50058"/>
        <dbReference type="ChEBI" id="CHEBI:57844"/>
        <dbReference type="ChEBI" id="CHEBI:58772"/>
        <dbReference type="EC" id="1.8.4.11"/>
    </reaction>
</comment>
<comment type="similarity">
    <text evidence="1 5">Belongs to the MsrA Met sulfoxide reductase family.</text>
</comment>
<comment type="function">
    <text evidence="5">Has an important function as a repair enzyme for proteins that have been inactivated by oxidation. Catalyzes the reversible oxidation-reduction of methionine sulfoxide in proteins to methionine.</text>
</comment>
<dbReference type="EMBL" id="JBHSGK010000003">
    <property type="protein sequence ID" value="MFC4735785.1"/>
    <property type="molecule type" value="Genomic_DNA"/>
</dbReference>
<dbReference type="HAMAP" id="MF_01401">
    <property type="entry name" value="MsrA"/>
    <property type="match status" value="1"/>
</dbReference>
<proteinExistence type="inferred from homology"/>
<dbReference type="SUPFAM" id="SSF55068">
    <property type="entry name" value="Peptide methionine sulfoxide reductase"/>
    <property type="match status" value="1"/>
</dbReference>
<evidence type="ECO:0000313" key="7">
    <source>
        <dbReference type="EMBL" id="MFC4735785.1"/>
    </source>
</evidence>
<evidence type="ECO:0000256" key="3">
    <source>
        <dbReference type="ARBA" id="ARBA00047806"/>
    </source>
</evidence>
<organism evidence="7 8">
    <name type="scientific">Bacillus daqingensis</name>
    <dbReference type="NCBI Taxonomy" id="872396"/>
    <lineage>
        <taxon>Bacteria</taxon>
        <taxon>Bacillati</taxon>
        <taxon>Bacillota</taxon>
        <taxon>Bacilli</taxon>
        <taxon>Bacillales</taxon>
        <taxon>Bacillaceae</taxon>
        <taxon>Bacillus</taxon>
    </lineage>
</organism>
<feature type="domain" description="Peptide methionine sulphoxide reductase MsrA" evidence="6">
    <location>
        <begin position="7"/>
        <end position="157"/>
    </location>
</feature>
<evidence type="ECO:0000256" key="5">
    <source>
        <dbReference type="HAMAP-Rule" id="MF_01401"/>
    </source>
</evidence>
<gene>
    <name evidence="5 7" type="primary">msrA</name>
    <name evidence="7" type="ORF">ACFO4L_04220</name>
</gene>
<comment type="caution">
    <text evidence="7">The sequence shown here is derived from an EMBL/GenBank/DDBJ whole genome shotgun (WGS) entry which is preliminary data.</text>
</comment>
<dbReference type="Proteomes" id="UP001595896">
    <property type="component" value="Unassembled WGS sequence"/>
</dbReference>
<keyword evidence="8" id="KW-1185">Reference proteome</keyword>
<accession>A0ABV9NTK4</accession>
<evidence type="ECO:0000256" key="4">
    <source>
        <dbReference type="ARBA" id="ARBA00048782"/>
    </source>
</evidence>
<name>A0ABV9NTK4_9BACI</name>
<reference evidence="8" key="1">
    <citation type="journal article" date="2019" name="Int. J. Syst. Evol. Microbiol.">
        <title>The Global Catalogue of Microorganisms (GCM) 10K type strain sequencing project: providing services to taxonomists for standard genome sequencing and annotation.</title>
        <authorList>
            <consortium name="The Broad Institute Genomics Platform"/>
            <consortium name="The Broad Institute Genome Sequencing Center for Infectious Disease"/>
            <person name="Wu L."/>
            <person name="Ma J."/>
        </authorList>
    </citation>
    <scope>NUCLEOTIDE SEQUENCE [LARGE SCALE GENOMIC DNA]</scope>
    <source>
        <strain evidence="8">JCM 12165</strain>
    </source>
</reference>
<dbReference type="NCBIfam" id="TIGR00401">
    <property type="entry name" value="msrA"/>
    <property type="match status" value="1"/>
</dbReference>
<dbReference type="PANTHER" id="PTHR43774:SF1">
    <property type="entry name" value="PEPTIDE METHIONINE SULFOXIDE REDUCTASE MSRA 2"/>
    <property type="match status" value="1"/>
</dbReference>
<keyword evidence="2 5" id="KW-0560">Oxidoreductase</keyword>
<dbReference type="GO" id="GO:0008113">
    <property type="term" value="F:peptide-methionine (S)-S-oxide reductase activity"/>
    <property type="evidence" value="ECO:0007669"/>
    <property type="project" value="UniProtKB-EC"/>
</dbReference>
<feature type="active site" evidence="5">
    <location>
        <position position="13"/>
    </location>
</feature>
<evidence type="ECO:0000259" key="6">
    <source>
        <dbReference type="Pfam" id="PF01625"/>
    </source>
</evidence>
<comment type="catalytic activity">
    <reaction evidence="3 5">
        <text>L-methionyl-[protein] + [thioredoxin]-disulfide + H2O = L-methionyl-(S)-S-oxide-[protein] + [thioredoxin]-dithiol</text>
        <dbReference type="Rhea" id="RHEA:14217"/>
        <dbReference type="Rhea" id="RHEA-COMP:10698"/>
        <dbReference type="Rhea" id="RHEA-COMP:10700"/>
        <dbReference type="Rhea" id="RHEA-COMP:12313"/>
        <dbReference type="Rhea" id="RHEA-COMP:12315"/>
        <dbReference type="ChEBI" id="CHEBI:15377"/>
        <dbReference type="ChEBI" id="CHEBI:16044"/>
        <dbReference type="ChEBI" id="CHEBI:29950"/>
        <dbReference type="ChEBI" id="CHEBI:44120"/>
        <dbReference type="ChEBI" id="CHEBI:50058"/>
        <dbReference type="EC" id="1.8.4.11"/>
    </reaction>
</comment>
<dbReference type="RefSeq" id="WP_377908421.1">
    <property type="nucleotide sequence ID" value="NZ_JBHSGK010000003.1"/>
</dbReference>